<feature type="region of interest" description="Disordered" evidence="1">
    <location>
        <begin position="238"/>
        <end position="260"/>
    </location>
</feature>
<feature type="compositionally biased region" description="Low complexity" evidence="1">
    <location>
        <begin position="421"/>
        <end position="439"/>
    </location>
</feature>
<evidence type="ECO:0000259" key="2">
    <source>
        <dbReference type="Pfam" id="PF08550"/>
    </source>
</evidence>
<accession>A0A8I2Z3C8</accession>
<feature type="region of interest" description="Disordered" evidence="1">
    <location>
        <begin position="673"/>
        <end position="829"/>
    </location>
</feature>
<dbReference type="AlphaFoldDB" id="A0A8I2Z3C8"/>
<gene>
    <name evidence="3" type="ORF">JVT61DRAFT_315</name>
</gene>
<feature type="compositionally biased region" description="Basic and acidic residues" evidence="1">
    <location>
        <begin position="888"/>
        <end position="897"/>
    </location>
</feature>
<dbReference type="EMBL" id="JAGFBS010000001">
    <property type="protein sequence ID" value="KAG6381712.1"/>
    <property type="molecule type" value="Genomic_DNA"/>
</dbReference>
<dbReference type="InterPro" id="IPR052292">
    <property type="entry name" value="Glucose_repression_reg"/>
</dbReference>
<feature type="compositionally biased region" description="Low complexity" evidence="1">
    <location>
        <begin position="765"/>
        <end position="776"/>
    </location>
</feature>
<feature type="compositionally biased region" description="Polar residues" evidence="1">
    <location>
        <begin position="898"/>
        <end position="912"/>
    </location>
</feature>
<protein>
    <recommendedName>
        <fullName evidence="2">Nitrogen regulatory protein areA GATA-like domain-containing protein</fullName>
    </recommendedName>
</protein>
<feature type="compositionally biased region" description="Basic and acidic residues" evidence="1">
    <location>
        <begin position="735"/>
        <end position="760"/>
    </location>
</feature>
<reference evidence="3" key="1">
    <citation type="submission" date="2021-03" db="EMBL/GenBank/DDBJ databases">
        <title>Evolutionary innovations through gain and loss of genes in the ectomycorrhizal Boletales.</title>
        <authorList>
            <person name="Wu G."/>
            <person name="Miyauchi S."/>
            <person name="Morin E."/>
            <person name="Yang Z.-L."/>
            <person name="Xu J."/>
            <person name="Martin F.M."/>
        </authorList>
    </citation>
    <scope>NUCLEOTIDE SEQUENCE</scope>
    <source>
        <strain evidence="3">BR01</strain>
    </source>
</reference>
<dbReference type="GO" id="GO:0005773">
    <property type="term" value="C:vacuole"/>
    <property type="evidence" value="ECO:0007669"/>
    <property type="project" value="GOC"/>
</dbReference>
<feature type="region of interest" description="Disordered" evidence="1">
    <location>
        <begin position="363"/>
        <end position="458"/>
    </location>
</feature>
<feature type="compositionally biased region" description="Low complexity" evidence="1">
    <location>
        <begin position="676"/>
        <end position="695"/>
    </location>
</feature>
<dbReference type="GO" id="GO:0042149">
    <property type="term" value="P:cellular response to glucose starvation"/>
    <property type="evidence" value="ECO:0007669"/>
    <property type="project" value="TreeGrafter"/>
</dbReference>
<evidence type="ECO:0000313" key="4">
    <source>
        <dbReference type="Proteomes" id="UP000683000"/>
    </source>
</evidence>
<feature type="compositionally biased region" description="Polar residues" evidence="1">
    <location>
        <begin position="642"/>
        <end position="659"/>
    </location>
</feature>
<evidence type="ECO:0000313" key="3">
    <source>
        <dbReference type="EMBL" id="KAG6381712.1"/>
    </source>
</evidence>
<feature type="compositionally biased region" description="Polar residues" evidence="1">
    <location>
        <begin position="817"/>
        <end position="827"/>
    </location>
</feature>
<dbReference type="PANTHER" id="PTHR28051:SF1">
    <property type="entry name" value="PROTEIN MTL1-RELATED"/>
    <property type="match status" value="1"/>
</dbReference>
<feature type="region of interest" description="Disordered" evidence="1">
    <location>
        <begin position="612"/>
        <end position="659"/>
    </location>
</feature>
<feature type="region of interest" description="Disordered" evidence="1">
    <location>
        <begin position="842"/>
        <end position="915"/>
    </location>
</feature>
<feature type="compositionally biased region" description="Polar residues" evidence="1">
    <location>
        <begin position="696"/>
        <end position="711"/>
    </location>
</feature>
<dbReference type="PANTHER" id="PTHR28051">
    <property type="entry name" value="PROTEIN MTL1-RELATED"/>
    <property type="match status" value="1"/>
</dbReference>
<comment type="caution">
    <text evidence="3">The sequence shown here is derived from an EMBL/GenBank/DDBJ whole genome shotgun (WGS) entry which is preliminary data.</text>
</comment>
<dbReference type="Proteomes" id="UP000683000">
    <property type="component" value="Unassembled WGS sequence"/>
</dbReference>
<proteinExistence type="predicted"/>
<feature type="compositionally biased region" description="Basic residues" evidence="1">
    <location>
        <begin position="628"/>
        <end position="640"/>
    </location>
</feature>
<dbReference type="InterPro" id="IPR013860">
    <property type="entry name" value="AreA_GATA"/>
</dbReference>
<dbReference type="Pfam" id="PF08550">
    <property type="entry name" value="GATA_AreA"/>
    <property type="match status" value="1"/>
</dbReference>
<evidence type="ECO:0000256" key="1">
    <source>
        <dbReference type="SAM" id="MobiDB-lite"/>
    </source>
</evidence>
<keyword evidence="4" id="KW-1185">Reference proteome</keyword>
<dbReference type="GO" id="GO:0007039">
    <property type="term" value="P:protein catabolic process in the vacuole"/>
    <property type="evidence" value="ECO:0007669"/>
    <property type="project" value="TreeGrafter"/>
</dbReference>
<dbReference type="OrthoDB" id="5563539at2759"/>
<name>A0A8I2Z3C8_9AGAM</name>
<sequence>MATCLPVLFGSVNTIPDDSAVSDLPNGQVDYLSHEWREEDVWRSWRNMTRLKNEIANGVRLENASWRTWWKQRNGLGTVTPETLNWSVRPFLIVEIVASAHLYFASLASSLTAESWFDIAMVPPSHAHICTYRLKDSDVTWLYGPLHTAVPTPRPSPRATAALDLSSSPSPMLSGIVRKPILKRRSICELLASEFPLSPVFSPPDSDSDDAPHVMSDGADPASLHKPIRPSLLHTKSDSHITRWGPNPAFRRDSPPRMAPNVPAELPASSLLQAESPPFSMAPGPKRKHISFNTFVEQCIAIDKPKKKRLHYSTSNPHLPILDDDGLVTTPASCSVHSCLSPRYDEDSEDGIIDEADEILFDDDDDHRDTHHPEPSYPHPHHSPPPHHVSPPSSSTSEEEEEDDILEMRVRHPASLPAPRSPTHSPSSTSSSSPHSRPPNARSTSYGRRAHASNGFIMRSPSTDKELVTIALIAPTILKTRLDDDDDEHPYYSFSHSHLPSHPRRLRDRHLTNGVHGSSVELVYVPPSYIYSATEESEDVIEENRNTETYDASLATQPQPQTTMVPTPRVPVFQQDRNADAADSTQLLAPAVTTYIPQGASVITIDRTPAGPQVIVSSSDGQPDVPRSRSHSRSRSRSRSRTPSPNEMTTATNIVPSSSAIVVPRGNQAIGNIFLAPSDPAPSRGRSASSSSLPSQVEQSRGRSITRTSSFSDRESLNAASPDANVGLTIGTVGLRDRERDSRGEREAKRTAERGRDRCTRRSGSHSGSGSNSSLSPENPHATVCVPVVERPRPEQAPLPGVRKKPTSGSFSSGSSAATVIPTSTARSPPRLVLDAKPITQTSYTEASPAPIPISPSHTQEEQESISRHPTPANSPVLPMRFPPSPIARHERNRSGDSRSPTRNGDDGQQGTLVGRAVEIMSNAGAFLGSLWHSGTPAGVPTS</sequence>
<organism evidence="3 4">
    <name type="scientific">Boletus reticuloceps</name>
    <dbReference type="NCBI Taxonomy" id="495285"/>
    <lineage>
        <taxon>Eukaryota</taxon>
        <taxon>Fungi</taxon>
        <taxon>Dikarya</taxon>
        <taxon>Basidiomycota</taxon>
        <taxon>Agaricomycotina</taxon>
        <taxon>Agaricomycetes</taxon>
        <taxon>Agaricomycetidae</taxon>
        <taxon>Boletales</taxon>
        <taxon>Boletineae</taxon>
        <taxon>Boletaceae</taxon>
        <taxon>Boletoideae</taxon>
        <taxon>Boletus</taxon>
    </lineage>
</organism>
<feature type="domain" description="Nitrogen regulatory protein areA GATA-like" evidence="2">
    <location>
        <begin position="44"/>
        <end position="71"/>
    </location>
</feature>
<feature type="region of interest" description="Disordered" evidence="1">
    <location>
        <begin position="201"/>
        <end position="225"/>
    </location>
</feature>